<keyword evidence="2" id="KW-0442">Lipid degradation</keyword>
<organism evidence="7 8">
    <name type="scientific">Podarcis lilfordi</name>
    <name type="common">Lilford's wall lizard</name>
    <dbReference type="NCBI Taxonomy" id="74358"/>
    <lineage>
        <taxon>Eukaryota</taxon>
        <taxon>Metazoa</taxon>
        <taxon>Chordata</taxon>
        <taxon>Craniata</taxon>
        <taxon>Vertebrata</taxon>
        <taxon>Euteleostomi</taxon>
        <taxon>Lepidosauria</taxon>
        <taxon>Squamata</taxon>
        <taxon>Bifurcata</taxon>
        <taxon>Unidentata</taxon>
        <taxon>Episquamata</taxon>
        <taxon>Laterata</taxon>
        <taxon>Lacertibaenia</taxon>
        <taxon>Lacertidae</taxon>
        <taxon>Podarcis</taxon>
    </lineage>
</organism>
<protein>
    <submittedName>
        <fullName evidence="7">Lipase member M-like</fullName>
    </submittedName>
</protein>
<evidence type="ECO:0000259" key="5">
    <source>
        <dbReference type="Pfam" id="PF00561"/>
    </source>
</evidence>
<keyword evidence="3" id="KW-0443">Lipid metabolism</keyword>
<proteinExistence type="inferred from homology"/>
<evidence type="ECO:0000313" key="8">
    <source>
        <dbReference type="Proteomes" id="UP001178461"/>
    </source>
</evidence>
<evidence type="ECO:0000259" key="6">
    <source>
        <dbReference type="Pfam" id="PF04083"/>
    </source>
</evidence>
<dbReference type="InterPro" id="IPR029058">
    <property type="entry name" value="AB_hydrolase_fold"/>
</dbReference>
<reference evidence="7" key="1">
    <citation type="submission" date="2022-12" db="EMBL/GenBank/DDBJ databases">
        <authorList>
            <person name="Alioto T."/>
            <person name="Alioto T."/>
            <person name="Gomez Garrido J."/>
        </authorList>
    </citation>
    <scope>NUCLEOTIDE SEQUENCE</scope>
</reference>
<dbReference type="SUPFAM" id="SSF53474">
    <property type="entry name" value="alpha/beta-Hydrolases"/>
    <property type="match status" value="2"/>
</dbReference>
<evidence type="ECO:0000256" key="3">
    <source>
        <dbReference type="ARBA" id="ARBA00023098"/>
    </source>
</evidence>
<dbReference type="PANTHER" id="PTHR11005">
    <property type="entry name" value="LYSOSOMAL ACID LIPASE-RELATED"/>
    <property type="match status" value="1"/>
</dbReference>
<keyword evidence="8" id="KW-1185">Reference proteome</keyword>
<sequence length="850" mass="97666">MWWYLAIACLIQATGSAEELSGSRGSNPEVHMNVSEVIRYKGYPSEEYEVLTDDGYYLTVNRIPFGRENLTPGGPRPVVFLQHGIFAEASFWVENLANNSFGFILADAGYDVWLGNNRGSRWSRRHQNLSTDQDEFWDFSFHEMALYDLPAMINFILKKTGQKQLYYVGYSQGTTIGFIAFSAIPELSQKIKLFTALAPVISLKHVTSPASKFSFLLPDYSSKSIFVRGEFVLFRKPVADFFRKLCSVTLMQQFCAQLIFSPGGFNATNLNMSRIDLYGARFMDGTSAKSIVHWKQIRDSGLFRYFDYGNENQARYNQSFPPLYKIEDMTVPTAVWTGGNDLIASPRDVAVLLPRITNLVYHKNMTYWNHWDFIWGLSAPELIRDNCRAKDIPQVTVLKPVVFRQRVLLGDGSNWVTHFAHNCLGFIIVDASYDAWIGNSRGSTRSTRLKMWGFIIVACLCQGIYSSEEFKASEKRVTADTVDPECFMNVSEIIRYHGYPSEEHHVETEDGYILTINRIPCGRYCDADKGPRPSVFLQHALLGDATHWISNLPSNSLGFILADTGYDVWLGNSRGNPWSSNHKKMRRNKKKFWEFSFHEMGYYDLPAVIHFILNKTGQEQLYYIGHSQGSTSGFIGFSTWPKLAERIKVFFALAPIATVTFSTTPLIKLADIPDMFLHAIFGQKNVFDYAIHWKKPVSWFCTYQPKYCVKVLSFVAGYNTPNFNLSRMDVYASHSPAGTSVQNMFHWKQLRLRKQFEGYDHGSEEKNMEKYNQTTPPVYRIEDIQIPIAIWTGGQDLFAHPNDVKLLRPRITNLIYEKYIPEWNHLDFIWGIDATERMYMEIIEIMKNYP</sequence>
<comment type="similarity">
    <text evidence="1">Belongs to the AB hydrolase superfamily. Lipase family.</text>
</comment>
<keyword evidence="4" id="KW-0732">Signal</keyword>
<dbReference type="InterPro" id="IPR006693">
    <property type="entry name" value="AB_hydrolase_lipase"/>
</dbReference>
<gene>
    <name evidence="7" type="ORF">PODLI_1B031251</name>
</gene>
<dbReference type="Pfam" id="PF04083">
    <property type="entry name" value="Abhydro_lipase"/>
    <property type="match status" value="1"/>
</dbReference>
<feature type="domain" description="Partial AB-hydrolase lipase" evidence="6">
    <location>
        <begin position="490"/>
        <end position="552"/>
    </location>
</feature>
<dbReference type="Pfam" id="PF00561">
    <property type="entry name" value="Abhydrolase_1"/>
    <property type="match status" value="1"/>
</dbReference>
<dbReference type="Gene3D" id="3.40.50.1820">
    <property type="entry name" value="alpha/beta hydrolase"/>
    <property type="match status" value="3"/>
</dbReference>
<evidence type="ECO:0000256" key="2">
    <source>
        <dbReference type="ARBA" id="ARBA00022963"/>
    </source>
</evidence>
<feature type="chain" id="PRO_5041209876" evidence="4">
    <location>
        <begin position="18"/>
        <end position="850"/>
    </location>
</feature>
<dbReference type="Proteomes" id="UP001178461">
    <property type="component" value="Chromosome 5"/>
</dbReference>
<accession>A0AA35KC88</accession>
<dbReference type="GO" id="GO:0016042">
    <property type="term" value="P:lipid catabolic process"/>
    <property type="evidence" value="ECO:0007669"/>
    <property type="project" value="UniProtKB-KW"/>
</dbReference>
<name>A0AA35KC88_9SAUR</name>
<dbReference type="AlphaFoldDB" id="A0AA35KC88"/>
<dbReference type="InterPro" id="IPR000073">
    <property type="entry name" value="AB_hydrolase_1"/>
</dbReference>
<evidence type="ECO:0000256" key="1">
    <source>
        <dbReference type="ARBA" id="ARBA00010701"/>
    </source>
</evidence>
<dbReference type="EMBL" id="OX395130">
    <property type="protein sequence ID" value="CAI5774689.1"/>
    <property type="molecule type" value="Genomic_DNA"/>
</dbReference>
<evidence type="ECO:0000313" key="7">
    <source>
        <dbReference type="EMBL" id="CAI5774689.1"/>
    </source>
</evidence>
<evidence type="ECO:0000256" key="4">
    <source>
        <dbReference type="SAM" id="SignalP"/>
    </source>
</evidence>
<feature type="domain" description="AB hydrolase-1" evidence="5">
    <location>
        <begin position="77"/>
        <end position="376"/>
    </location>
</feature>
<dbReference type="FunFam" id="3.40.50.1820:FF:000012">
    <property type="entry name" value="Lipase"/>
    <property type="match status" value="2"/>
</dbReference>
<feature type="signal peptide" evidence="4">
    <location>
        <begin position="1"/>
        <end position="17"/>
    </location>
</feature>